<dbReference type="GO" id="GO:0016042">
    <property type="term" value="P:lipid catabolic process"/>
    <property type="evidence" value="ECO:0007669"/>
    <property type="project" value="UniProtKB-UniRule"/>
</dbReference>
<feature type="short sequence motif" description="GXSXG" evidence="2">
    <location>
        <begin position="134"/>
        <end position="138"/>
    </location>
</feature>
<feature type="short sequence motif" description="GXGXXG" evidence="2">
    <location>
        <begin position="107"/>
        <end position="112"/>
    </location>
</feature>
<dbReference type="InterPro" id="IPR002641">
    <property type="entry name" value="PNPLA_dom"/>
</dbReference>
<evidence type="ECO:0000256" key="3">
    <source>
        <dbReference type="SAM" id="Phobius"/>
    </source>
</evidence>
<keyword evidence="3" id="KW-0472">Membrane</keyword>
<evidence type="ECO:0000313" key="5">
    <source>
        <dbReference type="EMBL" id="EZH75632.1"/>
    </source>
</evidence>
<name>A0A023BZX3_9FLAO</name>
<dbReference type="AlphaFoldDB" id="A0A023BZX3"/>
<feature type="domain" description="PNPLA" evidence="4">
    <location>
        <begin position="103"/>
        <end position="407"/>
    </location>
</feature>
<comment type="caution">
    <text evidence="5">The sequence shown here is derived from an EMBL/GenBank/DDBJ whole genome shotgun (WGS) entry which is preliminary data.</text>
</comment>
<evidence type="ECO:0000256" key="2">
    <source>
        <dbReference type="PROSITE-ProRule" id="PRU01161"/>
    </source>
</evidence>
<keyword evidence="1 2" id="KW-0443">Lipid metabolism</keyword>
<dbReference type="InterPro" id="IPR052580">
    <property type="entry name" value="Lipid_Hydrolase"/>
</dbReference>
<accession>A0A023BZX3</accession>
<feature type="short sequence motif" description="DGA/G" evidence="2">
    <location>
        <begin position="394"/>
        <end position="396"/>
    </location>
</feature>
<dbReference type="Proteomes" id="UP000023541">
    <property type="component" value="Unassembled WGS sequence"/>
</dbReference>
<dbReference type="PROSITE" id="PS51635">
    <property type="entry name" value="PNPLA"/>
    <property type="match status" value="1"/>
</dbReference>
<organism evidence="5 6">
    <name type="scientific">Aquimarina atlantica</name>
    <dbReference type="NCBI Taxonomy" id="1317122"/>
    <lineage>
        <taxon>Bacteria</taxon>
        <taxon>Pseudomonadati</taxon>
        <taxon>Bacteroidota</taxon>
        <taxon>Flavobacteriia</taxon>
        <taxon>Flavobacteriales</taxon>
        <taxon>Flavobacteriaceae</taxon>
        <taxon>Aquimarina</taxon>
    </lineage>
</organism>
<feature type="active site" description="Proton acceptor" evidence="2">
    <location>
        <position position="394"/>
    </location>
</feature>
<feature type="transmembrane region" description="Helical" evidence="3">
    <location>
        <begin position="248"/>
        <end position="267"/>
    </location>
</feature>
<keyword evidence="2" id="KW-0442">Lipid degradation</keyword>
<dbReference type="InterPro" id="IPR016035">
    <property type="entry name" value="Acyl_Trfase/lysoPLipase"/>
</dbReference>
<proteinExistence type="predicted"/>
<dbReference type="eggNOG" id="COG1752">
    <property type="taxonomic scope" value="Bacteria"/>
</dbReference>
<dbReference type="OrthoDB" id="9770965at2"/>
<dbReference type="STRING" id="1317122.ATO12_02255"/>
<reference evidence="5 6" key="1">
    <citation type="submission" date="2014-04" db="EMBL/GenBank/DDBJ databases">
        <title>Aquimarina sp. 22II-S11-z7 Genome Sequencing.</title>
        <authorList>
            <person name="Lai Q."/>
        </authorList>
    </citation>
    <scope>NUCLEOTIDE SEQUENCE [LARGE SCALE GENOMIC DNA]</scope>
    <source>
        <strain evidence="5 6">22II-S11-z7</strain>
    </source>
</reference>
<evidence type="ECO:0000259" key="4">
    <source>
        <dbReference type="PROSITE" id="PS51635"/>
    </source>
</evidence>
<dbReference type="EMBL" id="AQRA01000001">
    <property type="protein sequence ID" value="EZH75632.1"/>
    <property type="molecule type" value="Genomic_DNA"/>
</dbReference>
<keyword evidence="2" id="KW-0378">Hydrolase</keyword>
<dbReference type="PANTHER" id="PTHR46394:SF1">
    <property type="entry name" value="PNPLA DOMAIN-CONTAINING PROTEIN"/>
    <property type="match status" value="1"/>
</dbReference>
<sequence length="534" mass="61077">MKTSSIINDNKKVISKMNIQEQIMGGFSTTSHISLHDEENIKRTTHFFTTANKILENAINNSQSKLKDKFTADGLLVKKEFISDATVLEYYKGIPIERPVIDLVQQGGGMYGIALLGYTYIMEKVGIRFYSHGGASAGAINALFLAAIPNAIYAEDSKFEYNNTSHQATKSEILTHIIANTNFSKFMEKNGIIGWLQQKLLRNYKSIILKLFLSVFSIGFLVGIYGLFGVVFNIANGISGTELRFFDFIIGTLNVAALLLFIYILFVKILDKDFGINTGERFYSWAENLLSSIQIETKNDLTKRMDLVQLVQAKKGDKPRLVLITSNLTHNRIVKFPERADDYWTTPGNIKPAAFLRATMSIPFIYKNFTPGEEHYKNDKDPENSVKLNARFVDGGMLSNFPIREFHRKDNVVPRFPTFGVLLSERVMSNQNENKDSVKTIKPLENISLIGYITSFISTFRNFYDNDFLFNNKEIEKRVVTVDTKDHNWLDFWMDDTDKAKLFNKGVDAAIRQIEQFDWKTYKNIREEKIKNLN</sequence>
<protein>
    <recommendedName>
        <fullName evidence="4">PNPLA domain-containing protein</fullName>
    </recommendedName>
</protein>
<feature type="transmembrane region" description="Helical" evidence="3">
    <location>
        <begin position="207"/>
        <end position="228"/>
    </location>
</feature>
<keyword evidence="3" id="KW-0812">Transmembrane</keyword>
<keyword evidence="3" id="KW-1133">Transmembrane helix</keyword>
<dbReference type="Pfam" id="PF01734">
    <property type="entry name" value="Patatin"/>
    <property type="match status" value="1"/>
</dbReference>
<feature type="active site" description="Nucleophile" evidence="2">
    <location>
        <position position="136"/>
    </location>
</feature>
<dbReference type="Gene3D" id="3.40.1090.10">
    <property type="entry name" value="Cytosolic phospholipase A2 catalytic domain"/>
    <property type="match status" value="2"/>
</dbReference>
<evidence type="ECO:0000256" key="1">
    <source>
        <dbReference type="ARBA" id="ARBA00023098"/>
    </source>
</evidence>
<keyword evidence="6" id="KW-1185">Reference proteome</keyword>
<dbReference type="SUPFAM" id="SSF52151">
    <property type="entry name" value="FabD/lysophospholipase-like"/>
    <property type="match status" value="1"/>
</dbReference>
<dbReference type="GO" id="GO:0016787">
    <property type="term" value="F:hydrolase activity"/>
    <property type="evidence" value="ECO:0007669"/>
    <property type="project" value="UniProtKB-UniRule"/>
</dbReference>
<gene>
    <name evidence="5" type="ORF">ATO12_02255</name>
</gene>
<dbReference type="PANTHER" id="PTHR46394">
    <property type="entry name" value="ANNEXIN"/>
    <property type="match status" value="1"/>
</dbReference>
<evidence type="ECO:0000313" key="6">
    <source>
        <dbReference type="Proteomes" id="UP000023541"/>
    </source>
</evidence>